<sequence>MKFARLFHFFLKKYLKYVEAKRMRLHKSNRLKFKPADVGIWYGPLMCSDVEVVGVVTAINAATHVLNRIPDGHVWLVSGWCIQAHENGDMLAWSQQHQKKLGENKQIKIFGDDDYKAENFIKIDKTFKLHY</sequence>
<accession>X6LXW4</accession>
<dbReference type="EMBL" id="ASPP01027611">
    <property type="protein sequence ID" value="ETO05982.1"/>
    <property type="molecule type" value="Genomic_DNA"/>
</dbReference>
<keyword evidence="2" id="KW-1185">Reference proteome</keyword>
<evidence type="ECO:0000313" key="2">
    <source>
        <dbReference type="Proteomes" id="UP000023152"/>
    </source>
</evidence>
<dbReference type="Proteomes" id="UP000023152">
    <property type="component" value="Unassembled WGS sequence"/>
</dbReference>
<protein>
    <submittedName>
        <fullName evidence="1">Uncharacterized protein</fullName>
    </submittedName>
</protein>
<gene>
    <name evidence="1" type="ORF">RFI_31413</name>
</gene>
<dbReference type="AlphaFoldDB" id="X6LXW4"/>
<proteinExistence type="predicted"/>
<comment type="caution">
    <text evidence="1">The sequence shown here is derived from an EMBL/GenBank/DDBJ whole genome shotgun (WGS) entry which is preliminary data.</text>
</comment>
<name>X6LXW4_RETFI</name>
<evidence type="ECO:0000313" key="1">
    <source>
        <dbReference type="EMBL" id="ETO05982.1"/>
    </source>
</evidence>
<reference evidence="1 2" key="1">
    <citation type="journal article" date="2013" name="Curr. Biol.">
        <title>The Genome of the Foraminiferan Reticulomyxa filosa.</title>
        <authorList>
            <person name="Glockner G."/>
            <person name="Hulsmann N."/>
            <person name="Schleicher M."/>
            <person name="Noegel A.A."/>
            <person name="Eichinger L."/>
            <person name="Gallinger C."/>
            <person name="Pawlowski J."/>
            <person name="Sierra R."/>
            <person name="Euteneuer U."/>
            <person name="Pillet L."/>
            <person name="Moustafa A."/>
            <person name="Platzer M."/>
            <person name="Groth M."/>
            <person name="Szafranski K."/>
            <person name="Schliwa M."/>
        </authorList>
    </citation>
    <scope>NUCLEOTIDE SEQUENCE [LARGE SCALE GENOMIC DNA]</scope>
</reference>
<organism evidence="1 2">
    <name type="scientific">Reticulomyxa filosa</name>
    <dbReference type="NCBI Taxonomy" id="46433"/>
    <lineage>
        <taxon>Eukaryota</taxon>
        <taxon>Sar</taxon>
        <taxon>Rhizaria</taxon>
        <taxon>Retaria</taxon>
        <taxon>Foraminifera</taxon>
        <taxon>Monothalamids</taxon>
        <taxon>Reticulomyxidae</taxon>
        <taxon>Reticulomyxa</taxon>
    </lineage>
</organism>